<dbReference type="PIRSF" id="PIRSF009283">
    <property type="entry name" value="HPP_dOase"/>
    <property type="match status" value="1"/>
</dbReference>
<dbReference type="Pfam" id="PF00903">
    <property type="entry name" value="Glyoxalase"/>
    <property type="match status" value="1"/>
</dbReference>
<sequence length="382" mass="41744">MCPVASPSEDAFAQAPNSDSPDPFNPLGLAGLEFVEFAATAPAELGRRFEQLGFKAIARHVSKAVTLYRQGEMNFLVNAEPESFAARYAQEYGMGICALGMRVDHASRAFKRAIDLGAWPFEGERTGASELKIPAIQGIGDSHIYFVDRWRGRGGLCGGVGDISIFDIDFRPIDIATAQADLAHSGTGLRRVDHMAQTVGAGRMQEWLDFYRDLLHFREIHEVDPDGHVSADSRVMVSPCGQVRIPLYEEGTARTEQMHAYLPDHPGEGVQHIALATDDIFSCVDALVGNGVAFVEPPRAYYDGIDARLPGHGVDIEALRARRILIDGEIGADGVPRLFFQTFVKRWPGEIFFEVVQRSGHHGFGEGNLGALASARLPTRTP</sequence>
<feature type="binding site" evidence="5">
    <location>
        <position position="194"/>
    </location>
    <ligand>
        <name>Fe cation</name>
        <dbReference type="ChEBI" id="CHEBI:24875"/>
    </ligand>
</feature>
<protein>
    <submittedName>
        <fullName evidence="7">4-hydroxyphenylpyruvate dioxygenase</fullName>
    </submittedName>
</protein>
<evidence type="ECO:0000256" key="2">
    <source>
        <dbReference type="ARBA" id="ARBA00022723"/>
    </source>
</evidence>
<feature type="domain" description="VOC" evidence="6">
    <location>
        <begin position="31"/>
        <end position="149"/>
    </location>
</feature>
<dbReference type="SUPFAM" id="SSF54593">
    <property type="entry name" value="Glyoxalase/Bleomycin resistance protein/Dihydroxybiphenyl dioxygenase"/>
    <property type="match status" value="1"/>
</dbReference>
<dbReference type="InterPro" id="IPR041736">
    <property type="entry name" value="4OHPhenylPyrv_dOase_N"/>
</dbReference>
<dbReference type="InterPro" id="IPR037523">
    <property type="entry name" value="VOC_core"/>
</dbReference>
<dbReference type="PROSITE" id="PS51819">
    <property type="entry name" value="VOC"/>
    <property type="match status" value="2"/>
</dbReference>
<dbReference type="InterPro" id="IPR005956">
    <property type="entry name" value="4OHPhenylPyrv_dOase"/>
</dbReference>
<proteinExistence type="inferred from homology"/>
<keyword evidence="7" id="KW-0670">Pyruvate</keyword>
<keyword evidence="7" id="KW-0223">Dioxygenase</keyword>
<dbReference type="CDD" id="cd07250">
    <property type="entry name" value="HPPD_C_like"/>
    <property type="match status" value="1"/>
</dbReference>
<dbReference type="EMBL" id="QRGA01000017">
    <property type="protein sequence ID" value="RDU95801.1"/>
    <property type="molecule type" value="Genomic_DNA"/>
</dbReference>
<evidence type="ECO:0000313" key="7">
    <source>
        <dbReference type="EMBL" id="RDU95801.1"/>
    </source>
</evidence>
<dbReference type="PANTHER" id="PTHR11959:SF1">
    <property type="entry name" value="4-HYDROXYPHENYLPYRUVATE DIOXYGENASE"/>
    <property type="match status" value="1"/>
</dbReference>
<gene>
    <name evidence="7" type="ORF">DWV00_26435</name>
</gene>
<dbReference type="Pfam" id="PF14696">
    <property type="entry name" value="Glyoxalase_5"/>
    <property type="match status" value="1"/>
</dbReference>
<dbReference type="InterPro" id="IPR041735">
    <property type="entry name" value="4OHPhenylPyrv_dOase_C"/>
</dbReference>
<evidence type="ECO:0000256" key="1">
    <source>
        <dbReference type="ARBA" id="ARBA00005877"/>
    </source>
</evidence>
<evidence type="ECO:0000256" key="4">
    <source>
        <dbReference type="ARBA" id="ARBA00023004"/>
    </source>
</evidence>
<dbReference type="RefSeq" id="WP_115536577.1">
    <property type="nucleotide sequence ID" value="NZ_QRGA01000017.1"/>
</dbReference>
<evidence type="ECO:0000259" key="6">
    <source>
        <dbReference type="PROSITE" id="PS51819"/>
    </source>
</evidence>
<dbReference type="GO" id="GO:0003868">
    <property type="term" value="F:4-hydroxyphenylpyruvate dioxygenase activity"/>
    <property type="evidence" value="ECO:0007669"/>
    <property type="project" value="InterPro"/>
</dbReference>
<comment type="caution">
    <text evidence="7">The sequence shown here is derived from an EMBL/GenBank/DDBJ whole genome shotgun (WGS) entry which is preliminary data.</text>
</comment>
<reference evidence="7 8" key="1">
    <citation type="submission" date="2018-08" db="EMBL/GenBank/DDBJ databases">
        <title>Paraburkholderia sp. DHOM06 isolated from forest soil.</title>
        <authorList>
            <person name="Gao Z.-H."/>
            <person name="Qiu L.-H."/>
        </authorList>
    </citation>
    <scope>NUCLEOTIDE SEQUENCE [LARGE SCALE GENOMIC DNA]</scope>
    <source>
        <strain evidence="7 8">DHOM06</strain>
    </source>
</reference>
<comment type="cofactor">
    <cofactor evidence="5">
        <name>Fe cation</name>
        <dbReference type="ChEBI" id="CHEBI:24875"/>
    </cofactor>
    <text evidence="5">Binds 1 Fe cation per subunit.</text>
</comment>
<name>A0A3D8JTS5_9BURK</name>
<keyword evidence="7" id="KW-0560">Oxidoreductase</keyword>
<evidence type="ECO:0000313" key="8">
    <source>
        <dbReference type="Proteomes" id="UP000256838"/>
    </source>
</evidence>
<feature type="domain" description="VOC" evidence="6">
    <location>
        <begin position="191"/>
        <end position="358"/>
    </location>
</feature>
<evidence type="ECO:0000256" key="3">
    <source>
        <dbReference type="ARBA" id="ARBA00022737"/>
    </source>
</evidence>
<dbReference type="OrthoDB" id="9780241at2"/>
<feature type="binding site" evidence="5">
    <location>
        <position position="272"/>
    </location>
    <ligand>
        <name>Fe cation</name>
        <dbReference type="ChEBI" id="CHEBI:24875"/>
    </ligand>
</feature>
<comment type="similarity">
    <text evidence="1">Belongs to the 4HPPD family.</text>
</comment>
<dbReference type="GO" id="GO:0046872">
    <property type="term" value="F:metal ion binding"/>
    <property type="evidence" value="ECO:0007669"/>
    <property type="project" value="UniProtKB-KW"/>
</dbReference>
<keyword evidence="3" id="KW-0677">Repeat</keyword>
<feature type="binding site" evidence="5">
    <location>
        <position position="354"/>
    </location>
    <ligand>
        <name>Fe cation</name>
        <dbReference type="ChEBI" id="CHEBI:24875"/>
    </ligand>
</feature>
<dbReference type="GO" id="GO:0006572">
    <property type="term" value="P:L-tyrosine catabolic process"/>
    <property type="evidence" value="ECO:0007669"/>
    <property type="project" value="TreeGrafter"/>
</dbReference>
<dbReference type="PANTHER" id="PTHR11959">
    <property type="entry name" value="4-HYDROXYPHENYLPYRUVATE DIOXYGENASE"/>
    <property type="match status" value="1"/>
</dbReference>
<dbReference type="Gene3D" id="3.10.180.10">
    <property type="entry name" value="2,3-Dihydroxybiphenyl 1,2-Dioxygenase, domain 1"/>
    <property type="match status" value="2"/>
</dbReference>
<evidence type="ECO:0000256" key="5">
    <source>
        <dbReference type="PIRSR" id="PIRSR009283-1"/>
    </source>
</evidence>
<dbReference type="AlphaFoldDB" id="A0A3D8JTS5"/>
<dbReference type="InterPro" id="IPR004360">
    <property type="entry name" value="Glyas_Fos-R_dOase_dom"/>
</dbReference>
<dbReference type="CDD" id="cd08342">
    <property type="entry name" value="HPPD_N_like"/>
    <property type="match status" value="1"/>
</dbReference>
<accession>A0A3D8JTS5</accession>
<keyword evidence="8" id="KW-1185">Reference proteome</keyword>
<keyword evidence="2 5" id="KW-0479">Metal-binding</keyword>
<keyword evidence="4 5" id="KW-0408">Iron</keyword>
<dbReference type="InterPro" id="IPR029068">
    <property type="entry name" value="Glyas_Bleomycin-R_OHBP_Dase"/>
</dbReference>
<organism evidence="7 8">
    <name type="scientific">Trinickia dinghuensis</name>
    <dbReference type="NCBI Taxonomy" id="2291023"/>
    <lineage>
        <taxon>Bacteria</taxon>
        <taxon>Pseudomonadati</taxon>
        <taxon>Pseudomonadota</taxon>
        <taxon>Betaproteobacteria</taxon>
        <taxon>Burkholderiales</taxon>
        <taxon>Burkholderiaceae</taxon>
        <taxon>Trinickia</taxon>
    </lineage>
</organism>
<dbReference type="Proteomes" id="UP000256838">
    <property type="component" value="Unassembled WGS sequence"/>
</dbReference>